<comment type="caution">
    <text evidence="1">The sequence shown here is derived from an EMBL/GenBank/DDBJ whole genome shotgun (WGS) entry which is preliminary data.</text>
</comment>
<feature type="non-terminal residue" evidence="1">
    <location>
        <position position="68"/>
    </location>
</feature>
<evidence type="ECO:0000313" key="1">
    <source>
        <dbReference type="EMBL" id="KAJ9574884.1"/>
    </source>
</evidence>
<dbReference type="EMBL" id="JASPKZ010010254">
    <property type="protein sequence ID" value="KAJ9574884.1"/>
    <property type="molecule type" value="Genomic_DNA"/>
</dbReference>
<reference evidence="1" key="2">
    <citation type="submission" date="2023-05" db="EMBL/GenBank/DDBJ databases">
        <authorList>
            <person name="Fouks B."/>
        </authorList>
    </citation>
    <scope>NUCLEOTIDE SEQUENCE</scope>
    <source>
        <strain evidence="1">Stay&amp;Tobe</strain>
        <tissue evidence="1">Testes</tissue>
    </source>
</reference>
<reference evidence="1" key="1">
    <citation type="journal article" date="2023" name="IScience">
        <title>Live-bearing cockroach genome reveals convergent evolutionary mechanisms linked to viviparity in insects and beyond.</title>
        <authorList>
            <person name="Fouks B."/>
            <person name="Harrison M.C."/>
            <person name="Mikhailova A.A."/>
            <person name="Marchal E."/>
            <person name="English S."/>
            <person name="Carruthers M."/>
            <person name="Jennings E.C."/>
            <person name="Chiamaka E.L."/>
            <person name="Frigard R.A."/>
            <person name="Pippel M."/>
            <person name="Attardo G.M."/>
            <person name="Benoit J.B."/>
            <person name="Bornberg-Bauer E."/>
            <person name="Tobe S.S."/>
        </authorList>
    </citation>
    <scope>NUCLEOTIDE SEQUENCE</scope>
    <source>
        <strain evidence="1">Stay&amp;Tobe</strain>
    </source>
</reference>
<name>A0AAD7Z6K9_DIPPU</name>
<gene>
    <name evidence="1" type="ORF">L9F63_007947</name>
</gene>
<evidence type="ECO:0000313" key="2">
    <source>
        <dbReference type="Proteomes" id="UP001233999"/>
    </source>
</evidence>
<accession>A0AAD7Z6K9</accession>
<organism evidence="1 2">
    <name type="scientific">Diploptera punctata</name>
    <name type="common">Pacific beetle cockroach</name>
    <dbReference type="NCBI Taxonomy" id="6984"/>
    <lineage>
        <taxon>Eukaryota</taxon>
        <taxon>Metazoa</taxon>
        <taxon>Ecdysozoa</taxon>
        <taxon>Arthropoda</taxon>
        <taxon>Hexapoda</taxon>
        <taxon>Insecta</taxon>
        <taxon>Pterygota</taxon>
        <taxon>Neoptera</taxon>
        <taxon>Polyneoptera</taxon>
        <taxon>Dictyoptera</taxon>
        <taxon>Blattodea</taxon>
        <taxon>Blaberoidea</taxon>
        <taxon>Blaberidae</taxon>
        <taxon>Diplopterinae</taxon>
        <taxon>Diploptera</taxon>
    </lineage>
</organism>
<keyword evidence="2" id="KW-1185">Reference proteome</keyword>
<dbReference type="Proteomes" id="UP001233999">
    <property type="component" value="Unassembled WGS sequence"/>
</dbReference>
<protein>
    <submittedName>
        <fullName evidence="1">Uncharacterized protein</fullName>
    </submittedName>
</protein>
<feature type="non-terminal residue" evidence="1">
    <location>
        <position position="1"/>
    </location>
</feature>
<sequence>GMFDYNCLIVFLYNVLFRIPRNMLLYLNHCHGSREEVHGYPNVMVSPWFCTLPLLINDCYIHKHIQPR</sequence>
<dbReference type="AlphaFoldDB" id="A0AAD7Z6K9"/>
<proteinExistence type="predicted"/>